<keyword evidence="11 17" id="KW-1133">Transmembrane helix</keyword>
<evidence type="ECO:0000313" key="20">
    <source>
        <dbReference type="Proteomes" id="UP000628017"/>
    </source>
</evidence>
<feature type="transmembrane region" description="Helical" evidence="17">
    <location>
        <begin position="145"/>
        <end position="167"/>
    </location>
</feature>
<evidence type="ECO:0000313" key="19">
    <source>
        <dbReference type="EMBL" id="GGA28562.1"/>
    </source>
</evidence>
<feature type="transmembrane region" description="Helical" evidence="17">
    <location>
        <begin position="33"/>
        <end position="50"/>
    </location>
</feature>
<evidence type="ECO:0000256" key="8">
    <source>
        <dbReference type="ARBA" id="ARBA00022692"/>
    </source>
</evidence>
<evidence type="ECO:0000256" key="2">
    <source>
        <dbReference type="ARBA" id="ARBA00004429"/>
    </source>
</evidence>
<reference evidence="19" key="1">
    <citation type="journal article" date="2014" name="Int. J. Syst. Evol. Microbiol.">
        <title>Complete genome sequence of Corynebacterium casei LMG S-19264T (=DSM 44701T), isolated from a smear-ripened cheese.</title>
        <authorList>
            <consortium name="US DOE Joint Genome Institute (JGI-PGF)"/>
            <person name="Walter F."/>
            <person name="Albersmeier A."/>
            <person name="Kalinowski J."/>
            <person name="Ruckert C."/>
        </authorList>
    </citation>
    <scope>NUCLEOTIDE SEQUENCE</scope>
    <source>
        <strain evidence="19">CGMCC 1.15880</strain>
    </source>
</reference>
<sequence length="477" mass="49701">MEFGFTTAAYVVAAVLFILSLGGLSGQESAKRAVWYGIAGMALAVFATLVGPGSGLWLLSLVLIAGGGVIGWQLANRVQMTQMPELVAAMHSLVGLAAVFVGFNAHIEMGNVLAMDDTAKKSLEGFAALLAKKDALEISILRVEVFLGIFIGAVTFTGSVIAYGKLAGRVGSAATKLPGGHMLNAGAALLSLICLVWYFNTGGFVPLAIMTLAALFIGYHLIMGIGGADMPVVVSMLNSYSGWAAAAIGFSLGNDLLIVVGALVGSSGAILSYIMCKAMNRSFISVILGGFGGPAGEQMAVEGEQIATDAATVAAQLDDADSVIIVPGYGMAVAQAQQAVSELTNRLRAKGKNVRFGIHPVAGRLPGHMNVLLAEAKVPYDIVLEMDEINDDFPETDVVMIIGSNDIVNPAAQEDPNSPIAGMPVLEVWKAKNVIVSKRGQGTGYSGIENPLFFKENTRMLYGDAKDSVNQLLANIS</sequence>
<dbReference type="Proteomes" id="UP000628017">
    <property type="component" value="Unassembled WGS sequence"/>
</dbReference>
<evidence type="ECO:0000256" key="15">
    <source>
        <dbReference type="ARBA" id="ARBA00066047"/>
    </source>
</evidence>
<feature type="transmembrane region" description="Helical" evidence="17">
    <location>
        <begin position="179"/>
        <end position="199"/>
    </location>
</feature>
<feature type="transmembrane region" description="Helical" evidence="17">
    <location>
        <begin position="6"/>
        <end position="26"/>
    </location>
</feature>
<comment type="caution">
    <text evidence="19">The sequence shown here is derived from an EMBL/GenBank/DDBJ whole genome shotgun (WGS) entry which is preliminary data.</text>
</comment>
<evidence type="ECO:0000256" key="12">
    <source>
        <dbReference type="ARBA" id="ARBA00023027"/>
    </source>
</evidence>
<gene>
    <name evidence="19" type="primary">pntB</name>
    <name evidence="19" type="ORF">GCM10011498_32100</name>
</gene>
<dbReference type="InterPro" id="IPR012136">
    <property type="entry name" value="NADH_DH_b"/>
</dbReference>
<evidence type="ECO:0000256" key="13">
    <source>
        <dbReference type="ARBA" id="ARBA00023136"/>
    </source>
</evidence>
<comment type="function">
    <text evidence="1 16">The transhydrogenation between NADH and NADP is coupled to respiration and ATP hydrolysis and functions as a proton pump across the membrane.</text>
</comment>
<dbReference type="FunFam" id="3.40.50.1220:FF:000002">
    <property type="entry name" value="NAD(P) transhydrogenase subunit beta"/>
    <property type="match status" value="1"/>
</dbReference>
<dbReference type="GO" id="GO:0050661">
    <property type="term" value="F:NADP binding"/>
    <property type="evidence" value="ECO:0007669"/>
    <property type="project" value="InterPro"/>
</dbReference>
<feature type="transmembrane region" description="Helical" evidence="17">
    <location>
        <begin position="232"/>
        <end position="250"/>
    </location>
</feature>
<dbReference type="PIRSF" id="PIRSF000204">
    <property type="entry name" value="PNTB"/>
    <property type="match status" value="1"/>
</dbReference>
<evidence type="ECO:0000256" key="5">
    <source>
        <dbReference type="ARBA" id="ARBA00014581"/>
    </source>
</evidence>
<feature type="transmembrane region" description="Helical" evidence="17">
    <location>
        <begin position="86"/>
        <end position="107"/>
    </location>
</feature>
<keyword evidence="10 16" id="KW-1278">Translocase</keyword>
<dbReference type="Gene3D" id="3.40.50.1220">
    <property type="entry name" value="TPP-binding domain"/>
    <property type="match status" value="1"/>
</dbReference>
<dbReference type="InterPro" id="IPR034300">
    <property type="entry name" value="PNTB-like"/>
</dbReference>
<dbReference type="GO" id="GO:0005886">
    <property type="term" value="C:plasma membrane"/>
    <property type="evidence" value="ECO:0007669"/>
    <property type="project" value="UniProtKB-SubCell"/>
</dbReference>
<evidence type="ECO:0000256" key="11">
    <source>
        <dbReference type="ARBA" id="ARBA00022989"/>
    </source>
</evidence>
<dbReference type="Pfam" id="PF02233">
    <property type="entry name" value="PNTB"/>
    <property type="match status" value="1"/>
</dbReference>
<feature type="transmembrane region" description="Helical" evidence="17">
    <location>
        <begin position="205"/>
        <end position="225"/>
    </location>
</feature>
<keyword evidence="6 16" id="KW-1003">Cell membrane</keyword>
<dbReference type="GO" id="GO:0008750">
    <property type="term" value="F:proton-translocating NAD(P)+ transhydrogenase activity"/>
    <property type="evidence" value="ECO:0007669"/>
    <property type="project" value="UniProtKB-EC"/>
</dbReference>
<evidence type="ECO:0000256" key="14">
    <source>
        <dbReference type="ARBA" id="ARBA00048202"/>
    </source>
</evidence>
<evidence type="ECO:0000256" key="9">
    <source>
        <dbReference type="ARBA" id="ARBA00022857"/>
    </source>
</evidence>
<evidence type="ECO:0000256" key="16">
    <source>
        <dbReference type="PIRNR" id="PIRNR000204"/>
    </source>
</evidence>
<evidence type="ECO:0000256" key="7">
    <source>
        <dbReference type="ARBA" id="ARBA00022519"/>
    </source>
</evidence>
<keyword evidence="13 16" id="KW-0472">Membrane</keyword>
<dbReference type="RefSeq" id="WP_188677718.1">
    <property type="nucleotide sequence ID" value="NZ_BMKA01000005.1"/>
</dbReference>
<keyword evidence="9 16" id="KW-0521">NADP</keyword>
<dbReference type="EC" id="7.1.1.1" evidence="4 16"/>
<feature type="domain" description="NADP transhydrogenase beta-like" evidence="18">
    <location>
        <begin position="7"/>
        <end position="474"/>
    </location>
</feature>
<keyword evidence="20" id="KW-1185">Reference proteome</keyword>
<evidence type="ECO:0000256" key="10">
    <source>
        <dbReference type="ARBA" id="ARBA00022967"/>
    </source>
</evidence>
<dbReference type="PANTHER" id="PTHR44758">
    <property type="entry name" value="NAD(P) TRANSHYDROGENASE SUBUNIT BETA"/>
    <property type="match status" value="1"/>
</dbReference>
<feature type="transmembrane region" description="Helical" evidence="17">
    <location>
        <begin position="256"/>
        <end position="276"/>
    </location>
</feature>
<keyword evidence="12 16" id="KW-0520">NAD</keyword>
<protein>
    <recommendedName>
        <fullName evidence="5 16">NAD(P) transhydrogenase subunit beta</fullName>
        <ecNumber evidence="4 16">7.1.1.1</ecNumber>
    </recommendedName>
    <alternativeName>
        <fullName evidence="16">Nicotinamide nucleotide transhydrogenase subunit beta</fullName>
    </alternativeName>
</protein>
<evidence type="ECO:0000256" key="3">
    <source>
        <dbReference type="ARBA" id="ARBA00007919"/>
    </source>
</evidence>
<keyword evidence="7 16" id="KW-0997">Cell inner membrane</keyword>
<evidence type="ECO:0000256" key="17">
    <source>
        <dbReference type="SAM" id="Phobius"/>
    </source>
</evidence>
<evidence type="ECO:0000256" key="6">
    <source>
        <dbReference type="ARBA" id="ARBA00022475"/>
    </source>
</evidence>
<evidence type="ECO:0000256" key="4">
    <source>
        <dbReference type="ARBA" id="ARBA00012943"/>
    </source>
</evidence>
<comment type="catalytic activity">
    <reaction evidence="14 16">
        <text>NAD(+) + NADPH + H(+)(in) = NADH + NADP(+) + H(+)(out)</text>
        <dbReference type="Rhea" id="RHEA:47992"/>
        <dbReference type="ChEBI" id="CHEBI:15378"/>
        <dbReference type="ChEBI" id="CHEBI:57540"/>
        <dbReference type="ChEBI" id="CHEBI:57783"/>
        <dbReference type="ChEBI" id="CHEBI:57945"/>
        <dbReference type="ChEBI" id="CHEBI:58349"/>
        <dbReference type="EC" id="7.1.1.1"/>
    </reaction>
</comment>
<evidence type="ECO:0000256" key="1">
    <source>
        <dbReference type="ARBA" id="ARBA00003943"/>
    </source>
</evidence>
<organism evidence="19 20">
    <name type="scientific">Neptunicoccus cionae</name>
    <dbReference type="NCBI Taxonomy" id="2035344"/>
    <lineage>
        <taxon>Bacteria</taxon>
        <taxon>Pseudomonadati</taxon>
        <taxon>Pseudomonadota</taxon>
        <taxon>Alphaproteobacteria</taxon>
        <taxon>Rhodobacterales</taxon>
        <taxon>Paracoccaceae</taxon>
        <taxon>Neptunicoccus</taxon>
    </lineage>
</organism>
<dbReference type="InterPro" id="IPR029035">
    <property type="entry name" value="DHS-like_NAD/FAD-binding_dom"/>
</dbReference>
<feature type="transmembrane region" description="Helical" evidence="17">
    <location>
        <begin position="56"/>
        <end position="74"/>
    </location>
</feature>
<comment type="similarity">
    <text evidence="3 16">Belongs to the PNT beta subunit family.</text>
</comment>
<dbReference type="EMBL" id="BMKA01000005">
    <property type="protein sequence ID" value="GGA28562.1"/>
    <property type="molecule type" value="Genomic_DNA"/>
</dbReference>
<evidence type="ECO:0000259" key="18">
    <source>
        <dbReference type="Pfam" id="PF02233"/>
    </source>
</evidence>
<accession>A0A916R2A4</accession>
<proteinExistence type="inferred from homology"/>
<comment type="subcellular location">
    <subcellularLocation>
        <location evidence="2">Cell inner membrane</location>
        <topology evidence="2">Multi-pass membrane protein</topology>
    </subcellularLocation>
</comment>
<dbReference type="AlphaFoldDB" id="A0A916R2A4"/>
<comment type="subunit">
    <text evidence="15">Complex of an alpha and a beta chain; in Rhodospirillum, the alpha chain seems to be made of two subunits.</text>
</comment>
<dbReference type="PANTHER" id="PTHR44758:SF1">
    <property type="entry name" value="NAD(P) TRANSHYDROGENASE SUBUNIT BETA"/>
    <property type="match status" value="1"/>
</dbReference>
<reference evidence="19" key="2">
    <citation type="submission" date="2020-09" db="EMBL/GenBank/DDBJ databases">
        <authorList>
            <person name="Sun Q."/>
            <person name="Zhou Y."/>
        </authorList>
    </citation>
    <scope>NUCLEOTIDE SEQUENCE</scope>
    <source>
        <strain evidence="19">CGMCC 1.15880</strain>
    </source>
</reference>
<dbReference type="SUPFAM" id="SSF52467">
    <property type="entry name" value="DHS-like NAD/FAD-binding domain"/>
    <property type="match status" value="1"/>
</dbReference>
<keyword evidence="8 17" id="KW-0812">Transmembrane</keyword>
<name>A0A916R2A4_9RHOB</name>